<dbReference type="InterPro" id="IPR052321">
    <property type="entry name" value="PolyBind_ProtTraffic"/>
</dbReference>
<dbReference type="Proteomes" id="UP000694523">
    <property type="component" value="Unplaced"/>
</dbReference>
<sequence length="165" mass="18276">MHYIIFVTLITVLAASIPHDYTSKSVGSNTGTPFRLSGEGSVTAVRTWEYLNVVYGIQLCYGDTWTTGAGTAIGHMQQFKLFDGETIVQVSGQFTCYITWLMFVTSSGRSFVAGHPSGKSFNMYPEYKEAELLLITGTAHRALTGFSAQWTDIPMRPQCPHFDLQ</sequence>
<dbReference type="Gene3D" id="2.100.10.30">
    <property type="entry name" value="Jacalin-like lectin domain"/>
    <property type="match status" value="1"/>
</dbReference>
<feature type="chain" id="PRO_5034393119" description="Jacalin-type lectin domain-containing protein" evidence="3">
    <location>
        <begin position="17"/>
        <end position="165"/>
    </location>
</feature>
<evidence type="ECO:0000313" key="5">
    <source>
        <dbReference type="Ensembl" id="ENSNMLP00000016132.1"/>
    </source>
</evidence>
<dbReference type="InterPro" id="IPR001229">
    <property type="entry name" value="Jacalin-like_lectin_dom"/>
</dbReference>
<dbReference type="GO" id="GO:0030246">
    <property type="term" value="F:carbohydrate binding"/>
    <property type="evidence" value="ECO:0007669"/>
    <property type="project" value="UniProtKB-KW"/>
</dbReference>
<dbReference type="Pfam" id="PF01419">
    <property type="entry name" value="Jacalin"/>
    <property type="match status" value="1"/>
</dbReference>
<organism evidence="5 6">
    <name type="scientific">Neogobius melanostomus</name>
    <name type="common">round goby</name>
    <dbReference type="NCBI Taxonomy" id="47308"/>
    <lineage>
        <taxon>Eukaryota</taxon>
        <taxon>Metazoa</taxon>
        <taxon>Chordata</taxon>
        <taxon>Craniata</taxon>
        <taxon>Vertebrata</taxon>
        <taxon>Euteleostomi</taxon>
        <taxon>Actinopterygii</taxon>
        <taxon>Neopterygii</taxon>
        <taxon>Teleostei</taxon>
        <taxon>Neoteleostei</taxon>
        <taxon>Acanthomorphata</taxon>
        <taxon>Gobiaria</taxon>
        <taxon>Gobiiformes</taxon>
        <taxon>Gobioidei</taxon>
        <taxon>Gobiidae</taxon>
        <taxon>Benthophilinae</taxon>
        <taxon>Neogobiini</taxon>
        <taxon>Neogobius</taxon>
    </lineage>
</organism>
<evidence type="ECO:0000256" key="2">
    <source>
        <dbReference type="ARBA" id="ARBA00022734"/>
    </source>
</evidence>
<evidence type="ECO:0000256" key="3">
    <source>
        <dbReference type="SAM" id="SignalP"/>
    </source>
</evidence>
<proteinExistence type="predicted"/>
<dbReference type="PANTHER" id="PTHR33589">
    <property type="entry name" value="OS11G0524900 PROTEIN"/>
    <property type="match status" value="1"/>
</dbReference>
<evidence type="ECO:0000313" key="6">
    <source>
        <dbReference type="Proteomes" id="UP000694523"/>
    </source>
</evidence>
<dbReference type="PROSITE" id="PS51752">
    <property type="entry name" value="JACALIN_LECTIN"/>
    <property type="match status" value="1"/>
</dbReference>
<feature type="signal peptide" evidence="3">
    <location>
        <begin position="1"/>
        <end position="16"/>
    </location>
</feature>
<keyword evidence="2" id="KW-0430">Lectin</keyword>
<feature type="domain" description="Jacalin-type lectin" evidence="4">
    <location>
        <begin position="20"/>
        <end position="152"/>
    </location>
</feature>
<dbReference type="SUPFAM" id="SSF51101">
    <property type="entry name" value="Mannose-binding lectins"/>
    <property type="match status" value="1"/>
</dbReference>
<accession>A0A8C6WLN9</accession>
<dbReference type="InterPro" id="IPR036404">
    <property type="entry name" value="Jacalin-like_lectin_dom_sf"/>
</dbReference>
<evidence type="ECO:0000256" key="1">
    <source>
        <dbReference type="ARBA" id="ARBA00022729"/>
    </source>
</evidence>
<keyword evidence="6" id="KW-1185">Reference proteome</keyword>
<dbReference type="PANTHER" id="PTHR33589:SF3">
    <property type="entry name" value="ZYMOGEN GRANULE MEMBRANE PROTEIN 16-LIKE"/>
    <property type="match status" value="1"/>
</dbReference>
<evidence type="ECO:0000259" key="4">
    <source>
        <dbReference type="PROSITE" id="PS51752"/>
    </source>
</evidence>
<protein>
    <recommendedName>
        <fullName evidence="4">Jacalin-type lectin domain-containing protein</fullName>
    </recommendedName>
</protein>
<reference evidence="5" key="1">
    <citation type="submission" date="2025-08" db="UniProtKB">
        <authorList>
            <consortium name="Ensembl"/>
        </authorList>
    </citation>
    <scope>IDENTIFICATION</scope>
</reference>
<reference evidence="5" key="2">
    <citation type="submission" date="2025-09" db="UniProtKB">
        <authorList>
            <consortium name="Ensembl"/>
        </authorList>
    </citation>
    <scope>IDENTIFICATION</scope>
</reference>
<keyword evidence="1 3" id="KW-0732">Signal</keyword>
<name>A0A8C6WLN9_9GOBI</name>
<dbReference type="AlphaFoldDB" id="A0A8C6WLN9"/>
<dbReference type="SMART" id="SM00915">
    <property type="entry name" value="Jacalin"/>
    <property type="match status" value="1"/>
</dbReference>
<dbReference type="Ensembl" id="ENSNMLT00000018124.1">
    <property type="protein sequence ID" value="ENSNMLP00000016132.1"/>
    <property type="gene ID" value="ENSNMLG00000010684.1"/>
</dbReference>